<name>A0AAN7TGM5_9PEZI</name>
<dbReference type="Proteomes" id="UP001310890">
    <property type="component" value="Unassembled WGS sequence"/>
</dbReference>
<feature type="region of interest" description="Disordered" evidence="1">
    <location>
        <begin position="72"/>
        <end position="169"/>
    </location>
</feature>
<feature type="compositionally biased region" description="Basic residues" evidence="1">
    <location>
        <begin position="231"/>
        <end position="242"/>
    </location>
</feature>
<sequence>MNEQRNTRRHPPVFSSVGMGLLGTAVHLLGAISDIRHAPSAKEPGSTRTYSERAVRFDGYSDTDSEADLAYGEADDGNVQHPRSVLSRIKETLADSRTRRRPSRRSRDSSPARTPRASRRSSYRGKSQEAVDMDEYGDEYKDGSGSRRSQQTSARRRAPMNRAPLADLEGAVQYHEDEVARSRKRLEHASGQRRVNFQHLQDLLNDVEEDEQSLQQAKQDLEQARMPRAARSSRPRSARRSSARFDLLPGESAQSQYREFGGSPGFGAFPQNSSATYPVFSELENLHNMNPFAQTMFNTIYTPFGIFGTTIPAWHSGVSSTPGFVERDLNDLFGIPIGVASSQQSQRSPPTFTDSGQSSQRQQPIRATTFTAPSPSRPPSSLLQPEEAKKLFGIYNERWNNLSPSDPKIPYPARGLHPRALLARDTLWAPDVTAHPSTWSQDTVMQANVQAFYLNALDLIPKYTEPGNGRVEMGYDKSSATAAQTKALTDILKKEKGRWHPDRLGRRGLLPNDERSRAVFHAVCELMESIDFVR</sequence>
<feature type="compositionally biased region" description="Basic and acidic residues" evidence="1">
    <location>
        <begin position="88"/>
        <end position="97"/>
    </location>
</feature>
<evidence type="ECO:0000313" key="4">
    <source>
        <dbReference type="Proteomes" id="UP001310890"/>
    </source>
</evidence>
<evidence type="ECO:0000256" key="2">
    <source>
        <dbReference type="SAM" id="Phobius"/>
    </source>
</evidence>
<gene>
    <name evidence="3" type="ORF">LTR62_002741</name>
</gene>
<keyword evidence="2" id="KW-0472">Membrane</keyword>
<evidence type="ECO:0000313" key="3">
    <source>
        <dbReference type="EMBL" id="KAK5114171.1"/>
    </source>
</evidence>
<feature type="region of interest" description="Disordered" evidence="1">
    <location>
        <begin position="38"/>
        <end position="59"/>
    </location>
</feature>
<keyword evidence="2" id="KW-0812">Transmembrane</keyword>
<comment type="caution">
    <text evidence="3">The sequence shown here is derived from an EMBL/GenBank/DDBJ whole genome shotgun (WGS) entry which is preliminary data.</text>
</comment>
<protein>
    <submittedName>
        <fullName evidence="3">Uncharacterized protein</fullName>
    </submittedName>
</protein>
<organism evidence="3 4">
    <name type="scientific">Meristemomyces frigidus</name>
    <dbReference type="NCBI Taxonomy" id="1508187"/>
    <lineage>
        <taxon>Eukaryota</taxon>
        <taxon>Fungi</taxon>
        <taxon>Dikarya</taxon>
        <taxon>Ascomycota</taxon>
        <taxon>Pezizomycotina</taxon>
        <taxon>Dothideomycetes</taxon>
        <taxon>Dothideomycetidae</taxon>
        <taxon>Mycosphaerellales</taxon>
        <taxon>Teratosphaeriaceae</taxon>
        <taxon>Meristemomyces</taxon>
    </lineage>
</organism>
<reference evidence="3" key="1">
    <citation type="submission" date="2023-08" db="EMBL/GenBank/DDBJ databases">
        <title>Black Yeasts Isolated from many extreme environments.</title>
        <authorList>
            <person name="Coleine C."/>
            <person name="Stajich J.E."/>
            <person name="Selbmann L."/>
        </authorList>
    </citation>
    <scope>NUCLEOTIDE SEQUENCE</scope>
    <source>
        <strain evidence="3">CCFEE 5401</strain>
    </source>
</reference>
<evidence type="ECO:0000256" key="1">
    <source>
        <dbReference type="SAM" id="MobiDB-lite"/>
    </source>
</evidence>
<accession>A0AAN7TGM5</accession>
<keyword evidence="2" id="KW-1133">Transmembrane helix</keyword>
<feature type="compositionally biased region" description="Polar residues" evidence="1">
    <location>
        <begin position="340"/>
        <end position="372"/>
    </location>
</feature>
<feature type="transmembrane region" description="Helical" evidence="2">
    <location>
        <begin position="12"/>
        <end position="32"/>
    </location>
</feature>
<dbReference type="EMBL" id="JAVRRL010000019">
    <property type="protein sequence ID" value="KAK5114171.1"/>
    <property type="molecule type" value="Genomic_DNA"/>
</dbReference>
<dbReference type="AlphaFoldDB" id="A0AAN7TGM5"/>
<proteinExistence type="predicted"/>
<feature type="region of interest" description="Disordered" evidence="1">
    <location>
        <begin position="207"/>
        <end position="246"/>
    </location>
</feature>
<feature type="region of interest" description="Disordered" evidence="1">
    <location>
        <begin position="340"/>
        <end position="383"/>
    </location>
</feature>